<dbReference type="GO" id="GO:0016616">
    <property type="term" value="F:oxidoreductase activity, acting on the CH-OH group of donors, NAD or NADP as acceptor"/>
    <property type="evidence" value="ECO:0007669"/>
    <property type="project" value="InterPro"/>
</dbReference>
<feature type="domain" description="D-isomer specific 2-hydroxyacid dehydrogenase NAD-binding" evidence="6">
    <location>
        <begin position="111"/>
        <end position="289"/>
    </location>
</feature>
<evidence type="ECO:0000259" key="6">
    <source>
        <dbReference type="Pfam" id="PF02826"/>
    </source>
</evidence>
<dbReference type="PANTHER" id="PTHR43761:SF1">
    <property type="entry name" value="D-ISOMER SPECIFIC 2-HYDROXYACID DEHYDROGENASE CATALYTIC DOMAIN-CONTAINING PROTEIN-RELATED"/>
    <property type="match status" value="1"/>
</dbReference>
<dbReference type="AlphaFoldDB" id="A0A6M0JZ72"/>
<comment type="caution">
    <text evidence="7">The sequence shown here is derived from an EMBL/GenBank/DDBJ whole genome shotgun (WGS) entry which is preliminary data.</text>
</comment>
<dbReference type="InterPro" id="IPR050418">
    <property type="entry name" value="D-iso_2-hydroxyacid_DH_PdxB"/>
</dbReference>
<accession>A0A6M0JZ72</accession>
<dbReference type="RefSeq" id="WP_164451621.1">
    <property type="nucleotide sequence ID" value="NZ_JAAIJQ010000012.1"/>
</dbReference>
<dbReference type="InterPro" id="IPR006140">
    <property type="entry name" value="D-isomer_DH_NAD-bd"/>
</dbReference>
<evidence type="ECO:0000313" key="8">
    <source>
        <dbReference type="Proteomes" id="UP000483379"/>
    </source>
</evidence>
<evidence type="ECO:0000256" key="4">
    <source>
        <dbReference type="RuleBase" id="RU003719"/>
    </source>
</evidence>
<dbReference type="GO" id="GO:0051287">
    <property type="term" value="F:NAD binding"/>
    <property type="evidence" value="ECO:0007669"/>
    <property type="project" value="InterPro"/>
</dbReference>
<dbReference type="SUPFAM" id="SSF52283">
    <property type="entry name" value="Formate/glycerate dehydrogenase catalytic domain-like"/>
    <property type="match status" value="1"/>
</dbReference>
<dbReference type="InterPro" id="IPR006139">
    <property type="entry name" value="D-isomer_2_OHA_DH_cat_dom"/>
</dbReference>
<dbReference type="InterPro" id="IPR029753">
    <property type="entry name" value="D-isomer_DH_CS"/>
</dbReference>
<reference evidence="7 8" key="1">
    <citation type="submission" date="2020-02" db="EMBL/GenBank/DDBJ databases">
        <title>Genome sequences of Thiorhodococcus mannitoliphagus and Thiorhodococcus minor, purple sulfur photosynthetic bacteria in the gammaproteobacterial family, Chromatiaceae.</title>
        <authorList>
            <person name="Aviles F.A."/>
            <person name="Meyer T.E."/>
            <person name="Kyndt J.A."/>
        </authorList>
    </citation>
    <scope>NUCLEOTIDE SEQUENCE [LARGE SCALE GENOMIC DNA]</scope>
    <source>
        <strain evidence="7 8">DSM 11518</strain>
    </source>
</reference>
<keyword evidence="8" id="KW-1185">Reference proteome</keyword>
<dbReference type="Pfam" id="PF02826">
    <property type="entry name" value="2-Hacid_dh_C"/>
    <property type="match status" value="1"/>
</dbReference>
<dbReference type="PANTHER" id="PTHR43761">
    <property type="entry name" value="D-ISOMER SPECIFIC 2-HYDROXYACID DEHYDROGENASE FAMILY PROTEIN (AFU_ORTHOLOGUE AFUA_1G13630)"/>
    <property type="match status" value="1"/>
</dbReference>
<name>A0A6M0JZ72_9GAMM</name>
<protein>
    <submittedName>
        <fullName evidence="7">2-hydroxyacid dehydrogenase</fullName>
    </submittedName>
</protein>
<evidence type="ECO:0000313" key="7">
    <source>
        <dbReference type="EMBL" id="NEV61415.1"/>
    </source>
</evidence>
<dbReference type="CDD" id="cd12162">
    <property type="entry name" value="2-Hacid_dh_4"/>
    <property type="match status" value="1"/>
</dbReference>
<proteinExistence type="inferred from homology"/>
<organism evidence="7 8">
    <name type="scientific">Thiorhodococcus minor</name>
    <dbReference type="NCBI Taxonomy" id="57489"/>
    <lineage>
        <taxon>Bacteria</taxon>
        <taxon>Pseudomonadati</taxon>
        <taxon>Pseudomonadota</taxon>
        <taxon>Gammaproteobacteria</taxon>
        <taxon>Chromatiales</taxon>
        <taxon>Chromatiaceae</taxon>
        <taxon>Thiorhodococcus</taxon>
    </lineage>
</organism>
<feature type="domain" description="D-isomer specific 2-hydroxyacid dehydrogenase catalytic" evidence="5">
    <location>
        <begin position="38"/>
        <end position="317"/>
    </location>
</feature>
<dbReference type="Proteomes" id="UP000483379">
    <property type="component" value="Unassembled WGS sequence"/>
</dbReference>
<evidence type="ECO:0000256" key="1">
    <source>
        <dbReference type="ARBA" id="ARBA00005854"/>
    </source>
</evidence>
<comment type="similarity">
    <text evidence="1 4">Belongs to the D-isomer specific 2-hydroxyacid dehydrogenase family.</text>
</comment>
<evidence type="ECO:0000256" key="3">
    <source>
        <dbReference type="ARBA" id="ARBA00023027"/>
    </source>
</evidence>
<evidence type="ECO:0000259" key="5">
    <source>
        <dbReference type="Pfam" id="PF00389"/>
    </source>
</evidence>
<dbReference type="EMBL" id="JAAIJQ010000012">
    <property type="protein sequence ID" value="NEV61415.1"/>
    <property type="molecule type" value="Genomic_DNA"/>
</dbReference>
<dbReference type="Gene3D" id="3.40.50.720">
    <property type="entry name" value="NAD(P)-binding Rossmann-like Domain"/>
    <property type="match status" value="2"/>
</dbReference>
<dbReference type="SUPFAM" id="SSF51735">
    <property type="entry name" value="NAD(P)-binding Rossmann-fold domains"/>
    <property type="match status" value="1"/>
</dbReference>
<gene>
    <name evidence="7" type="ORF">G3446_05815</name>
</gene>
<evidence type="ECO:0000256" key="2">
    <source>
        <dbReference type="ARBA" id="ARBA00023002"/>
    </source>
</evidence>
<keyword evidence="2 4" id="KW-0560">Oxidoreductase</keyword>
<sequence>MSPWSAVLLDLSTIDQGDLDLSALDQVCGHWQRHAYTEPADTLERIRQAQVVVTNKVVLDRETLTAVRELRLICIAATGTNNVDLEAARELGIAVTNVVCYATPAVVQHVFALILALTTRLPDYQRAVSAGAWQRHDRFCLMDYPIRELAGRTLGIVGFGELGQAVGRVAEAFGMRVLAAQRPGGPPQEGRLPLKALLPGVDVLSLHCPLTDSTRGLIGARELGLMRPDALIINTARGGILDEQALADALRQGAIGGAGVDVLSAEPPRAGNPLLAPDIPNLIVTPHIAWASREARQRVLVEVAANIAAFIAGEERNRVA</sequence>
<dbReference type="InterPro" id="IPR036291">
    <property type="entry name" value="NAD(P)-bd_dom_sf"/>
</dbReference>
<dbReference type="Pfam" id="PF00389">
    <property type="entry name" value="2-Hacid_dh"/>
    <property type="match status" value="1"/>
</dbReference>
<keyword evidence="3" id="KW-0520">NAD</keyword>
<dbReference type="PROSITE" id="PS00671">
    <property type="entry name" value="D_2_HYDROXYACID_DH_3"/>
    <property type="match status" value="1"/>
</dbReference>
<dbReference type="NCBIfam" id="NF005069">
    <property type="entry name" value="PRK06487.1"/>
    <property type="match status" value="1"/>
</dbReference>